<evidence type="ECO:0000313" key="3">
    <source>
        <dbReference type="Proteomes" id="UP000011021"/>
    </source>
</evidence>
<accession>E7RZW7</accession>
<feature type="transmembrane region" description="Helical" evidence="1">
    <location>
        <begin position="316"/>
        <end position="340"/>
    </location>
</feature>
<evidence type="ECO:0000256" key="1">
    <source>
        <dbReference type="SAM" id="Phobius"/>
    </source>
</evidence>
<keyword evidence="1" id="KW-0472">Membrane</keyword>
<feature type="transmembrane region" description="Helical" evidence="1">
    <location>
        <begin position="91"/>
        <end position="108"/>
    </location>
</feature>
<evidence type="ECO:0000313" key="2">
    <source>
        <dbReference type="EMBL" id="EFV94116.1"/>
    </source>
</evidence>
<feature type="transmembrane region" description="Helical" evidence="1">
    <location>
        <begin position="63"/>
        <end position="82"/>
    </location>
</feature>
<gene>
    <name evidence="2" type="ORF">HMPREF0551_2231</name>
</gene>
<dbReference type="AlphaFoldDB" id="E7RZW7"/>
<feature type="transmembrane region" description="Helical" evidence="1">
    <location>
        <begin position="238"/>
        <end position="254"/>
    </location>
</feature>
<dbReference type="EMBL" id="AEQP01000022">
    <property type="protein sequence ID" value="EFV94116.1"/>
    <property type="molecule type" value="Genomic_DNA"/>
</dbReference>
<feature type="transmembrane region" description="Helical" evidence="1">
    <location>
        <begin position="6"/>
        <end position="23"/>
    </location>
</feature>
<dbReference type="RefSeq" id="WP_005674635.1">
    <property type="nucleotide sequence ID" value="NZ_CP146288.1"/>
</dbReference>
<protein>
    <submittedName>
        <fullName evidence="2">Uncharacterized protein</fullName>
    </submittedName>
</protein>
<keyword evidence="3" id="KW-1185">Reference proteome</keyword>
<sequence length="360" mass="37463">MPTSAFASLLIAFVAAAGAVPLLRDMLRDRPTVRSAGAVAMALGVAVAAFYSDPWPASDRGLIFGAAALVLAGLALDARLAGAGGATVRRIFEVVGTLVAGVFLFTYLEHDRVTWSVGFMMLAAVSLLLPIATAALDRLPSATPSLPAGMVLVQLLLLMFFGAANADGGSRYSLYAEFAIVALPVIGALLGCLVYLSSMPWRTRPGVALGTGGLLALGFMISWGALRLGSITAEVRGGTTALLWLVAVPVFEFVRESVGRLAGRMAAQRWLQQPGSAGLRHLVQAVCHAHYSPAALLSIQAALGLAGIGLCKLNTSGYFLTLALLALGVAYMLVPVYLTWRRPAASLGRAAYSQHGGDRA</sequence>
<reference evidence="2 3" key="1">
    <citation type="submission" date="2010-12" db="EMBL/GenBank/DDBJ databases">
        <authorList>
            <person name="Muzny D."/>
            <person name="Qin X."/>
            <person name="Deng J."/>
            <person name="Jiang H."/>
            <person name="Liu Y."/>
            <person name="Qu J."/>
            <person name="Song X.-Z."/>
            <person name="Zhang L."/>
            <person name="Thornton R."/>
            <person name="Coyle M."/>
            <person name="Francisco L."/>
            <person name="Jackson L."/>
            <person name="Javaid M."/>
            <person name="Korchina V."/>
            <person name="Kovar C."/>
            <person name="Mata R."/>
            <person name="Mathew T."/>
            <person name="Ngo R."/>
            <person name="Nguyen L."/>
            <person name="Nguyen N."/>
            <person name="Okwuonu G."/>
            <person name="Ongeri F."/>
            <person name="Pham C."/>
            <person name="Simmons D."/>
            <person name="Wilczek-Boney K."/>
            <person name="Hale W."/>
            <person name="Jakkamsetti A."/>
            <person name="Pham P."/>
            <person name="Ruth R."/>
            <person name="San Lucas F."/>
            <person name="Warren J."/>
            <person name="Zhang J."/>
            <person name="Zhao Z."/>
            <person name="Zhou C."/>
            <person name="Zhu D."/>
            <person name="Lee S."/>
            <person name="Bess C."/>
            <person name="Blankenburg K."/>
            <person name="Forbes L."/>
            <person name="Fu Q."/>
            <person name="Gubbala S."/>
            <person name="Hirani K."/>
            <person name="Jayaseelan J.C."/>
            <person name="Lara F."/>
            <person name="Munidasa M."/>
            <person name="Palculict T."/>
            <person name="Patil S."/>
            <person name="Pu L.-L."/>
            <person name="Saada N."/>
            <person name="Tang L."/>
            <person name="Weissenberger G."/>
            <person name="Zhu Y."/>
            <person name="Hemphill L."/>
            <person name="Shang Y."/>
            <person name="Youmans B."/>
            <person name="Ayvaz T."/>
            <person name="Ross M."/>
            <person name="Santibanez J."/>
            <person name="Aqrawi P."/>
            <person name="Gross S."/>
            <person name="Joshi V."/>
            <person name="Fowler G."/>
            <person name="Nazareth L."/>
            <person name="Reid J."/>
            <person name="Worley K."/>
            <person name="Petrosino J."/>
            <person name="Highlander S."/>
            <person name="Gibbs R."/>
        </authorList>
    </citation>
    <scope>NUCLEOTIDE SEQUENCE [LARGE SCALE GENOMIC DNA]</scope>
    <source>
        <strain evidence="2 3">ATCC 51599</strain>
    </source>
</reference>
<feature type="transmembrane region" description="Helical" evidence="1">
    <location>
        <begin position="172"/>
        <end position="195"/>
    </location>
</feature>
<name>E7RZW7_9BURK</name>
<feature type="transmembrane region" description="Helical" evidence="1">
    <location>
        <begin position="114"/>
        <end position="136"/>
    </location>
</feature>
<comment type="caution">
    <text evidence="2">The sequence shown here is derived from an EMBL/GenBank/DDBJ whole genome shotgun (WGS) entry which is preliminary data.</text>
</comment>
<proteinExistence type="predicted"/>
<feature type="transmembrane region" description="Helical" evidence="1">
    <location>
        <begin position="289"/>
        <end position="310"/>
    </location>
</feature>
<organism evidence="2 3">
    <name type="scientific">Lautropia mirabilis ATCC 51599</name>
    <dbReference type="NCBI Taxonomy" id="887898"/>
    <lineage>
        <taxon>Bacteria</taxon>
        <taxon>Pseudomonadati</taxon>
        <taxon>Pseudomonadota</taxon>
        <taxon>Betaproteobacteria</taxon>
        <taxon>Burkholderiales</taxon>
        <taxon>Burkholderiaceae</taxon>
        <taxon>Lautropia</taxon>
    </lineage>
</organism>
<feature type="transmembrane region" description="Helical" evidence="1">
    <location>
        <begin position="35"/>
        <end position="51"/>
    </location>
</feature>
<dbReference type="HOGENOM" id="CLU_769002_0_0_4"/>
<feature type="transmembrane region" description="Helical" evidence="1">
    <location>
        <begin position="207"/>
        <end position="226"/>
    </location>
</feature>
<dbReference type="STRING" id="887898.HMPREF0551_2231"/>
<feature type="transmembrane region" description="Helical" evidence="1">
    <location>
        <begin position="148"/>
        <end position="166"/>
    </location>
</feature>
<keyword evidence="1" id="KW-0812">Transmembrane</keyword>
<dbReference type="Proteomes" id="UP000011021">
    <property type="component" value="Unassembled WGS sequence"/>
</dbReference>
<keyword evidence="1" id="KW-1133">Transmembrane helix</keyword>